<name>A0A6V8P690_9ACTN</name>
<dbReference type="GO" id="GO:0005524">
    <property type="term" value="F:ATP binding"/>
    <property type="evidence" value="ECO:0007669"/>
    <property type="project" value="UniProtKB-KW"/>
</dbReference>
<evidence type="ECO:0000256" key="3">
    <source>
        <dbReference type="ARBA" id="ARBA00022840"/>
    </source>
</evidence>
<evidence type="ECO:0000256" key="1">
    <source>
        <dbReference type="ARBA" id="ARBA00022679"/>
    </source>
</evidence>
<evidence type="ECO:0000256" key="2">
    <source>
        <dbReference type="ARBA" id="ARBA00022741"/>
    </source>
</evidence>
<dbReference type="GO" id="GO:0006580">
    <property type="term" value="P:ethanolamine metabolic process"/>
    <property type="evidence" value="ECO:0007669"/>
    <property type="project" value="InterPro"/>
</dbReference>
<proteinExistence type="predicted"/>
<accession>A0A6V8P690</accession>
<keyword evidence="3" id="KW-0067">ATP-binding</keyword>
<dbReference type="GO" id="GO:0008817">
    <property type="term" value="F:corrinoid adenosyltransferase activity"/>
    <property type="evidence" value="ECO:0007669"/>
    <property type="project" value="InterPro"/>
</dbReference>
<dbReference type="RefSeq" id="WP_176233660.1">
    <property type="nucleotide sequence ID" value="NZ_BLRY01000125.1"/>
</dbReference>
<keyword evidence="1 5" id="KW-0808">Transferase</keyword>
<dbReference type="InterPro" id="IPR016030">
    <property type="entry name" value="CblAdoTrfase-like"/>
</dbReference>
<dbReference type="SUPFAM" id="SSF89028">
    <property type="entry name" value="Cobalamin adenosyltransferase-like"/>
    <property type="match status" value="1"/>
</dbReference>
<organism evidence="5 6">
    <name type="scientific">Candidatus Hakubella thermalkaliphila</name>
    <dbReference type="NCBI Taxonomy" id="2754717"/>
    <lineage>
        <taxon>Bacteria</taxon>
        <taxon>Bacillati</taxon>
        <taxon>Actinomycetota</taxon>
        <taxon>Actinomycetota incertae sedis</taxon>
        <taxon>Candidatus Hakubellales</taxon>
        <taxon>Candidatus Hakubellaceae</taxon>
        <taxon>Candidatus Hakubella</taxon>
    </lineage>
</organism>
<reference evidence="5 6" key="1">
    <citation type="journal article" date="2020" name="Front. Microbiol.">
        <title>Single-cell genomics of novel Actinobacteria with the Wood-Ljungdahl pathway discovered in a serpentinizing system.</title>
        <authorList>
            <person name="Merino N."/>
            <person name="Kawai M."/>
            <person name="Boyd E.S."/>
            <person name="Colman D.R."/>
            <person name="McGlynn S.E."/>
            <person name="Nealson K.H."/>
            <person name="Kurokawa K."/>
            <person name="Hongoh Y."/>
        </authorList>
    </citation>
    <scope>NUCLEOTIDE SEQUENCE [LARGE SCALE GENOMIC DNA]</scope>
    <source>
        <strain evidence="5 6">S33</strain>
    </source>
</reference>
<dbReference type="PIRSF" id="PIRSF012294">
    <property type="entry name" value="ATR_EutT"/>
    <property type="match status" value="1"/>
</dbReference>
<feature type="domain" description="Cobalamin adenosyltransferase-like" evidence="4">
    <location>
        <begin position="111"/>
        <end position="267"/>
    </location>
</feature>
<keyword evidence="6" id="KW-1185">Reference proteome</keyword>
<keyword evidence="2" id="KW-0547">Nucleotide-binding</keyword>
<evidence type="ECO:0000313" key="6">
    <source>
        <dbReference type="Proteomes" id="UP000591948"/>
    </source>
</evidence>
<sequence length="273" mass="31382">MNILTAYELQDILKKEGAEEITVPEGTGFTDLAWDFISNNNIRVIFSDQDSITEPTSTITDVVSEEGPYARKVGPEKREYIHPLTGRPPDQVIAHCELCGQEVSKKSEYITHLNEEVLVYKNHPRIKLRGKLDSLLAHILIAQSLAKKENRDELVQDLESLRVYVSKMIRCEVKEERLEALEFKGLKDEEIRKWIHNPIEYVGRDHLIPAVEDGEVVLMLNLLRTEVREAEIAAMDAFQSRDHRCERMDIIFGLNRMSSALYLLMMMASQNMV</sequence>
<dbReference type="InterPro" id="IPR036451">
    <property type="entry name" value="CblAdoTrfase-like_sf"/>
</dbReference>
<comment type="caution">
    <text evidence="5">The sequence shown here is derived from an EMBL/GenBank/DDBJ whole genome shotgun (WGS) entry which is preliminary data.</text>
</comment>
<evidence type="ECO:0000259" key="4">
    <source>
        <dbReference type="Pfam" id="PF01923"/>
    </source>
</evidence>
<dbReference type="Pfam" id="PF01923">
    <property type="entry name" value="Cob_adeno_trans"/>
    <property type="match status" value="1"/>
</dbReference>
<gene>
    <name evidence="5" type="ORF">HKBW3S33_01566</name>
</gene>
<dbReference type="AlphaFoldDB" id="A0A6V8P690"/>
<dbReference type="GO" id="GO:0009236">
    <property type="term" value="P:cobalamin biosynthetic process"/>
    <property type="evidence" value="ECO:0007669"/>
    <property type="project" value="InterPro"/>
</dbReference>
<dbReference type="EMBL" id="BLRY01000125">
    <property type="protein sequence ID" value="GFP28149.1"/>
    <property type="molecule type" value="Genomic_DNA"/>
</dbReference>
<dbReference type="Proteomes" id="UP000591948">
    <property type="component" value="Unassembled WGS sequence"/>
</dbReference>
<evidence type="ECO:0000313" key="5">
    <source>
        <dbReference type="EMBL" id="GFP28149.1"/>
    </source>
</evidence>
<dbReference type="Gene3D" id="1.20.1200.10">
    <property type="entry name" value="Cobalamin adenosyltransferase-like"/>
    <property type="match status" value="1"/>
</dbReference>
<dbReference type="InterPro" id="IPR009194">
    <property type="entry name" value="AdoTrfase_EutT"/>
</dbReference>
<protein>
    <submittedName>
        <fullName evidence="5">Ethanolamine utilization cobalamin adenosyltransferase</fullName>
    </submittedName>
</protein>